<dbReference type="PIRSF" id="PIRSF500176">
    <property type="entry name" value="L_ASNase"/>
    <property type="match status" value="1"/>
</dbReference>
<evidence type="ECO:0000256" key="6">
    <source>
        <dbReference type="ARBA" id="ARBA00023028"/>
    </source>
</evidence>
<dbReference type="PROSITE" id="PS50297">
    <property type="entry name" value="ANK_REP_REGION"/>
    <property type="match status" value="2"/>
</dbReference>
<dbReference type="InterPro" id="IPR036770">
    <property type="entry name" value="Ankyrin_rpt-contain_sf"/>
</dbReference>
<dbReference type="InterPro" id="IPR027474">
    <property type="entry name" value="L-asparaginase_N"/>
</dbReference>
<dbReference type="RefSeq" id="XP_022249072.1">
    <property type="nucleotide sequence ID" value="XM_022393364.1"/>
</dbReference>
<dbReference type="PRINTS" id="PR00139">
    <property type="entry name" value="ASNGLNASE"/>
</dbReference>
<evidence type="ECO:0000256" key="1">
    <source>
        <dbReference type="ARBA" id="ARBA00004175"/>
    </source>
</evidence>
<reference evidence="13 14" key="1">
    <citation type="submission" date="2025-05" db="UniProtKB">
        <authorList>
            <consortium name="RefSeq"/>
        </authorList>
    </citation>
    <scope>IDENTIFICATION</scope>
    <source>
        <tissue evidence="13 14">Muscle</tissue>
    </source>
</reference>
<evidence type="ECO:0000256" key="4">
    <source>
        <dbReference type="ARBA" id="ARBA00022537"/>
    </source>
</evidence>
<dbReference type="PANTHER" id="PTHR11707">
    <property type="entry name" value="L-ASPARAGINASE"/>
    <property type="match status" value="1"/>
</dbReference>
<dbReference type="RefSeq" id="XP_013781147.1">
    <property type="nucleotide sequence ID" value="XM_013925693.2"/>
</dbReference>
<dbReference type="InterPro" id="IPR036152">
    <property type="entry name" value="Asp/glu_Ase-like_sf"/>
</dbReference>
<dbReference type="PROSITE" id="PS00917">
    <property type="entry name" value="ASN_GLN_ASE_2"/>
    <property type="match status" value="1"/>
</dbReference>
<keyword evidence="7" id="KW-0472">Membrane</keyword>
<dbReference type="GeneID" id="106465463"/>
<dbReference type="InterPro" id="IPR002110">
    <property type="entry name" value="Ankyrin_rpt"/>
</dbReference>
<dbReference type="InterPro" id="IPR040919">
    <property type="entry name" value="Asparaginase_C"/>
</dbReference>
<keyword evidence="4" id="KW-1052">Target cell membrane</keyword>
<dbReference type="InterPro" id="IPR027473">
    <property type="entry name" value="L-asparaginase_C"/>
</dbReference>
<feature type="repeat" description="ANK" evidence="8">
    <location>
        <begin position="499"/>
        <end position="531"/>
    </location>
</feature>
<dbReference type="Gene3D" id="1.25.40.20">
    <property type="entry name" value="Ankyrin repeat-containing domain"/>
    <property type="match status" value="2"/>
</dbReference>
<evidence type="ECO:0000256" key="8">
    <source>
        <dbReference type="PROSITE-ProRule" id="PRU00023"/>
    </source>
</evidence>
<dbReference type="PANTHER" id="PTHR11707:SF28">
    <property type="entry name" value="60 KDA LYSOPHOSPHOLIPASE"/>
    <property type="match status" value="1"/>
</dbReference>
<dbReference type="Pfam" id="PF12796">
    <property type="entry name" value="Ank_2"/>
    <property type="match status" value="2"/>
</dbReference>
<dbReference type="Pfam" id="PF17763">
    <property type="entry name" value="Asparaginase_C"/>
    <property type="match status" value="1"/>
</dbReference>
<dbReference type="EC" id="3.5.1.1" evidence="2"/>
<dbReference type="InterPro" id="IPR006033">
    <property type="entry name" value="AsnA_fam"/>
</dbReference>
<accession>A0ABM1SZL6</accession>
<evidence type="ECO:0000256" key="3">
    <source>
        <dbReference type="ARBA" id="ARBA00022483"/>
    </source>
</evidence>
<evidence type="ECO:0000256" key="7">
    <source>
        <dbReference type="ARBA" id="ARBA00023298"/>
    </source>
</evidence>
<dbReference type="SMART" id="SM00248">
    <property type="entry name" value="ANK"/>
    <property type="match status" value="3"/>
</dbReference>
<keyword evidence="3" id="KW-0268">Exocytosis</keyword>
<keyword evidence="6" id="KW-0528">Neurotoxin</keyword>
<dbReference type="Gene3D" id="3.40.50.40">
    <property type="match status" value="1"/>
</dbReference>
<evidence type="ECO:0000256" key="5">
    <source>
        <dbReference type="ARBA" id="ARBA00022801"/>
    </source>
</evidence>
<comment type="subcellular location">
    <subcellularLocation>
        <location evidence="1">Target cell membrane</location>
    </subcellularLocation>
</comment>
<keyword evidence="6" id="KW-0800">Toxin</keyword>
<keyword evidence="5" id="KW-0378">Hydrolase</keyword>
<dbReference type="Pfam" id="PF00710">
    <property type="entry name" value="Asparaginase"/>
    <property type="match status" value="1"/>
</dbReference>
<gene>
    <name evidence="13 14" type="primary">LOC106465463</name>
</gene>
<sequence length="662" mass="73944">MERQLSFENGLKQGQQGRCNEIEECDDLKEDEELTVFKPQNLTSSIQIDPLCEPRTLRKNSVILKFIPPSDIESKVLVLFTGGTIGMRQTSKGVYAPQPNYLERIVRKFPELNDEEYVCRNFPGKDQPPLVLPETGNSKRVVYTIYEYDPLLDSANMTMDDWRAIALDIKEAYDIFDGFVILHGTDTLAYTASALSFMLENLGKTVILTGSLIPLYEPRSDGRENFLNSLIIAGNHCIPEVSVMFKNHLFRGNRSSKISSNSFKAFSSPNMMPLATVGMNINIHWQNVFKPTKIEKFRVHDKLNCNVGLLRLFPSITVEVVRAFMMPPIEGVVLQTYGVGNGPTSRKDLLDVLKQATLRGVIIVNCTQCNSGLVDPAYETGSALLEIGVVLGSDMTPEAALTKLSYILSKSQWSFETKRKMMETNLRGELTVVKNTKLEDKSLITGIINAMHISSAEEVESLRSALYPSILCSVTAKGDLEKLEIMRQSGAYLSACDYNFRTPLHIAASEGNVEMVKYLLQHGASVHMRDREHKCPIQNAIEFDHHSVIKLLKKAGSHLCLPPLTLADNLISAVKRNSVKRLKSLAIAGANLSEQDGCKRTALHVAVEMDHEECVKYLLEVGVDTSRTNLYEHTPIDIANILNRHKVKELLEQHLEGGSKES</sequence>
<proteinExistence type="predicted"/>
<evidence type="ECO:0000259" key="11">
    <source>
        <dbReference type="Pfam" id="PF17763"/>
    </source>
</evidence>
<dbReference type="PROSITE" id="PS51732">
    <property type="entry name" value="ASN_GLN_ASE_3"/>
    <property type="match status" value="1"/>
</dbReference>
<dbReference type="InterPro" id="IPR041725">
    <property type="entry name" value="L-asparaginase_I"/>
</dbReference>
<dbReference type="Proteomes" id="UP000694941">
    <property type="component" value="Unplaced"/>
</dbReference>
<evidence type="ECO:0000259" key="10">
    <source>
        <dbReference type="Pfam" id="PF00710"/>
    </source>
</evidence>
<organism evidence="12 14">
    <name type="scientific">Limulus polyphemus</name>
    <name type="common">Atlantic horseshoe crab</name>
    <dbReference type="NCBI Taxonomy" id="6850"/>
    <lineage>
        <taxon>Eukaryota</taxon>
        <taxon>Metazoa</taxon>
        <taxon>Ecdysozoa</taxon>
        <taxon>Arthropoda</taxon>
        <taxon>Chelicerata</taxon>
        <taxon>Merostomata</taxon>
        <taxon>Xiphosura</taxon>
        <taxon>Limulidae</taxon>
        <taxon>Limulus</taxon>
    </lineage>
</organism>
<dbReference type="InterPro" id="IPR006034">
    <property type="entry name" value="Asparaginase/glutaminase-like"/>
</dbReference>
<keyword evidence="6" id="KW-0638">Presynaptic neurotoxin</keyword>
<keyword evidence="8" id="KW-0040">ANK repeat</keyword>
<dbReference type="Gene3D" id="3.40.50.1170">
    <property type="entry name" value="L-asparaginase, N-terminal domain"/>
    <property type="match status" value="1"/>
</dbReference>
<dbReference type="SUPFAM" id="SSF48403">
    <property type="entry name" value="Ankyrin repeat"/>
    <property type="match status" value="1"/>
</dbReference>
<dbReference type="InterPro" id="IPR037152">
    <property type="entry name" value="L-asparaginase_N_sf"/>
</dbReference>
<protein>
    <recommendedName>
        <fullName evidence="2">asparaginase</fullName>
        <ecNumber evidence="2">3.5.1.1</ecNumber>
    </recommendedName>
</protein>
<feature type="domain" description="Asparaginase/glutaminase C-terminal" evidence="11">
    <location>
        <begin position="306"/>
        <end position="422"/>
    </location>
</feature>
<evidence type="ECO:0000256" key="2">
    <source>
        <dbReference type="ARBA" id="ARBA00012920"/>
    </source>
</evidence>
<feature type="domain" description="L-asparaginase N-terminal" evidence="10">
    <location>
        <begin position="75"/>
        <end position="287"/>
    </location>
</feature>
<dbReference type="NCBIfam" id="TIGR00519">
    <property type="entry name" value="asnASE_I"/>
    <property type="match status" value="1"/>
</dbReference>
<dbReference type="PIRSF" id="PIRSF001220">
    <property type="entry name" value="L-ASNase_gatD"/>
    <property type="match status" value="1"/>
</dbReference>
<evidence type="ECO:0000313" key="12">
    <source>
        <dbReference type="Proteomes" id="UP000694941"/>
    </source>
</evidence>
<evidence type="ECO:0000256" key="9">
    <source>
        <dbReference type="PROSITE-ProRule" id="PRU10100"/>
    </source>
</evidence>
<dbReference type="PROSITE" id="PS50088">
    <property type="entry name" value="ANK_REPEAT"/>
    <property type="match status" value="2"/>
</dbReference>
<name>A0ABM1SZL6_LIMPO</name>
<evidence type="ECO:0000313" key="14">
    <source>
        <dbReference type="RefSeq" id="XP_022249072.1"/>
    </source>
</evidence>
<feature type="active site" evidence="9">
    <location>
        <position position="185"/>
    </location>
</feature>
<feature type="repeat" description="ANK" evidence="8">
    <location>
        <begin position="598"/>
        <end position="630"/>
    </location>
</feature>
<dbReference type="SFLD" id="SFLDS00057">
    <property type="entry name" value="Glutaminase/Asparaginase"/>
    <property type="match status" value="1"/>
</dbReference>
<dbReference type="SMART" id="SM00870">
    <property type="entry name" value="Asparaginase"/>
    <property type="match status" value="1"/>
</dbReference>
<dbReference type="CDD" id="cd08963">
    <property type="entry name" value="L-asparaginase_I"/>
    <property type="match status" value="1"/>
</dbReference>
<dbReference type="SUPFAM" id="SSF53774">
    <property type="entry name" value="Glutaminase/Asparaginase"/>
    <property type="match status" value="1"/>
</dbReference>
<evidence type="ECO:0000313" key="13">
    <source>
        <dbReference type="RefSeq" id="XP_013781147.1"/>
    </source>
</evidence>
<keyword evidence="12" id="KW-1185">Reference proteome</keyword>
<keyword evidence="7" id="KW-1053">Target membrane</keyword>
<dbReference type="InterPro" id="IPR027475">
    <property type="entry name" value="Asparaginase/glutaminase_AS2"/>
</dbReference>